<evidence type="ECO:0000256" key="2">
    <source>
        <dbReference type="ARBA" id="ARBA00023027"/>
    </source>
</evidence>
<dbReference type="RefSeq" id="WP_068267512.1">
    <property type="nucleotide sequence ID" value="NZ_LWSK01000216.1"/>
</dbReference>
<sequence>MNNDTTISPGKTRIGWIGTGVMGRSMAGHLIDAGYAMTVMNRTPEKAKALVDAGATLVDSPAKVAAQSDVVFTIVGMPDDVESVILGDAGVLSAIQPGGIIVDMTTSRPSLAEQIASVAAGKDVASIDAPVSGGDVGAKAGKLSIMIGGDEAVTQHLDPLFQLMGQTIVYQGGPGRGQHAKMVNQTLVASGMVAICEALLYADKAGLDLTTTLKSVSSGAAGSWALSNLGPRIVAGDYEPGFFVEHFIKDMGIALDEARRMNLCMPGLALAHQLYQAVAAQGHNKKGTQALMLALKKMNG</sequence>
<dbReference type="PANTHER" id="PTHR43060:SF15">
    <property type="entry name" value="3-HYDROXYISOBUTYRATE DEHYDROGENASE-LIKE 1, MITOCHONDRIAL-RELATED"/>
    <property type="match status" value="1"/>
</dbReference>
<evidence type="ECO:0000256" key="1">
    <source>
        <dbReference type="ARBA" id="ARBA00023002"/>
    </source>
</evidence>
<dbReference type="PANTHER" id="PTHR43060">
    <property type="entry name" value="3-HYDROXYISOBUTYRATE DEHYDROGENASE-LIKE 1, MITOCHONDRIAL-RELATED"/>
    <property type="match status" value="1"/>
</dbReference>
<dbReference type="InterPro" id="IPR008927">
    <property type="entry name" value="6-PGluconate_DH-like_C_sf"/>
</dbReference>
<comment type="caution">
    <text evidence="6">The sequence shown here is derived from an EMBL/GenBank/DDBJ whole genome shotgun (WGS) entry which is preliminary data.</text>
</comment>
<proteinExistence type="predicted"/>
<feature type="domain" description="3-hydroxyisobutyrate dehydrogenase-like NAD-binding" evidence="5">
    <location>
        <begin position="175"/>
        <end position="292"/>
    </location>
</feature>
<evidence type="ECO:0000256" key="3">
    <source>
        <dbReference type="PIRSR" id="PIRSR000103-1"/>
    </source>
</evidence>
<dbReference type="InterPro" id="IPR013328">
    <property type="entry name" value="6PGD_dom2"/>
</dbReference>
<feature type="domain" description="6-phosphogluconate dehydrogenase NADP-binding" evidence="4">
    <location>
        <begin position="13"/>
        <end position="172"/>
    </location>
</feature>
<dbReference type="Gene3D" id="3.40.50.720">
    <property type="entry name" value="NAD(P)-binding Rossmann-like Domain"/>
    <property type="match status" value="1"/>
</dbReference>
<reference evidence="6 7" key="1">
    <citation type="submission" date="2019-08" db="EMBL/GenBank/DDBJ databases">
        <title>Deep-cultivation of Planctomycetes and their phenomic and genomic characterization uncovers novel biology.</title>
        <authorList>
            <person name="Wiegand S."/>
            <person name="Jogler M."/>
            <person name="Boedeker C."/>
            <person name="Pinto D."/>
            <person name="Vollmers J."/>
            <person name="Rivas-Marin E."/>
            <person name="Kohn T."/>
            <person name="Peeters S.H."/>
            <person name="Heuer A."/>
            <person name="Rast P."/>
            <person name="Oberbeckmann S."/>
            <person name="Bunk B."/>
            <person name="Jeske O."/>
            <person name="Meyerdierks A."/>
            <person name="Storesund J.E."/>
            <person name="Kallscheuer N."/>
            <person name="Luecker S."/>
            <person name="Lage O.M."/>
            <person name="Pohl T."/>
            <person name="Merkel B.J."/>
            <person name="Hornburger P."/>
            <person name="Mueller R.-W."/>
            <person name="Bruemmer F."/>
            <person name="Labrenz M."/>
            <person name="Spormann A.M."/>
            <person name="Op Den Camp H."/>
            <person name="Overmann J."/>
            <person name="Amann R."/>
            <person name="Jetten M.S.M."/>
            <person name="Mascher T."/>
            <person name="Medema M.H."/>
            <person name="Devos D.P."/>
            <person name="Kaster A.-K."/>
            <person name="Ovreas L."/>
            <person name="Rohde M."/>
            <person name="Galperin M.Y."/>
            <person name="Jogler C."/>
        </authorList>
    </citation>
    <scope>NUCLEOTIDE SEQUENCE [LARGE SCALE GENOMIC DNA]</scope>
    <source>
        <strain evidence="6 7">LF1</strain>
    </source>
</reference>
<dbReference type="GO" id="GO:0051287">
    <property type="term" value="F:NAD binding"/>
    <property type="evidence" value="ECO:0007669"/>
    <property type="project" value="InterPro"/>
</dbReference>
<dbReference type="SUPFAM" id="SSF48179">
    <property type="entry name" value="6-phosphogluconate dehydrogenase C-terminal domain-like"/>
    <property type="match status" value="1"/>
</dbReference>
<dbReference type="EMBL" id="VRLW01000001">
    <property type="protein sequence ID" value="KAA1257591.1"/>
    <property type="molecule type" value="Genomic_DNA"/>
</dbReference>
<feature type="active site" evidence="3">
    <location>
        <position position="181"/>
    </location>
</feature>
<evidence type="ECO:0000259" key="4">
    <source>
        <dbReference type="Pfam" id="PF03446"/>
    </source>
</evidence>
<dbReference type="GO" id="GO:0050661">
    <property type="term" value="F:NADP binding"/>
    <property type="evidence" value="ECO:0007669"/>
    <property type="project" value="InterPro"/>
</dbReference>
<dbReference type="GO" id="GO:0008679">
    <property type="term" value="F:2-hydroxy-3-oxopropionate reductase activity"/>
    <property type="evidence" value="ECO:0007669"/>
    <property type="project" value="UniProtKB-EC"/>
</dbReference>
<evidence type="ECO:0000259" key="5">
    <source>
        <dbReference type="Pfam" id="PF14833"/>
    </source>
</evidence>
<dbReference type="InterPro" id="IPR029154">
    <property type="entry name" value="HIBADH-like_NADP-bd"/>
</dbReference>
<dbReference type="OrthoDB" id="9786703at2"/>
<keyword evidence="7" id="KW-1185">Reference proteome</keyword>
<dbReference type="AlphaFoldDB" id="A0A5B1CBH9"/>
<dbReference type="Gene3D" id="1.10.1040.10">
    <property type="entry name" value="N-(1-d-carboxylethyl)-l-norvaline Dehydrogenase, domain 2"/>
    <property type="match status" value="1"/>
</dbReference>
<keyword evidence="1 6" id="KW-0560">Oxidoreductase</keyword>
<dbReference type="Pfam" id="PF03446">
    <property type="entry name" value="NAD_binding_2"/>
    <property type="match status" value="1"/>
</dbReference>
<accession>A0A5B1CBH9</accession>
<name>A0A5B1CBH9_9BACT</name>
<organism evidence="6 7">
    <name type="scientific">Rubripirellula obstinata</name>
    <dbReference type="NCBI Taxonomy" id="406547"/>
    <lineage>
        <taxon>Bacteria</taxon>
        <taxon>Pseudomonadati</taxon>
        <taxon>Planctomycetota</taxon>
        <taxon>Planctomycetia</taxon>
        <taxon>Pirellulales</taxon>
        <taxon>Pirellulaceae</taxon>
        <taxon>Rubripirellula</taxon>
    </lineage>
</organism>
<dbReference type="Proteomes" id="UP000322699">
    <property type="component" value="Unassembled WGS sequence"/>
</dbReference>
<keyword evidence="2" id="KW-0520">NAD</keyword>
<evidence type="ECO:0000313" key="6">
    <source>
        <dbReference type="EMBL" id="KAA1257591.1"/>
    </source>
</evidence>
<dbReference type="PIRSF" id="PIRSF000103">
    <property type="entry name" value="HIBADH"/>
    <property type="match status" value="1"/>
</dbReference>
<dbReference type="InterPro" id="IPR036291">
    <property type="entry name" value="NAD(P)-bd_dom_sf"/>
</dbReference>
<protein>
    <submittedName>
        <fullName evidence="6">2-hydroxy-3-oxopropionate reductase</fullName>
        <ecNumber evidence="6">1.1.1.60</ecNumber>
    </submittedName>
</protein>
<gene>
    <name evidence="6" type="primary">glxR</name>
    <name evidence="6" type="ORF">LF1_00780</name>
</gene>
<dbReference type="InterPro" id="IPR015815">
    <property type="entry name" value="HIBADH-related"/>
</dbReference>
<dbReference type="SUPFAM" id="SSF51735">
    <property type="entry name" value="NAD(P)-binding Rossmann-fold domains"/>
    <property type="match status" value="1"/>
</dbReference>
<dbReference type="EC" id="1.1.1.60" evidence="6"/>
<dbReference type="InterPro" id="IPR006115">
    <property type="entry name" value="6PGDH_NADP-bd"/>
</dbReference>
<evidence type="ECO:0000313" key="7">
    <source>
        <dbReference type="Proteomes" id="UP000322699"/>
    </source>
</evidence>
<dbReference type="Pfam" id="PF14833">
    <property type="entry name" value="NAD_binding_11"/>
    <property type="match status" value="1"/>
</dbReference>